<evidence type="ECO:0000259" key="12">
    <source>
        <dbReference type="PROSITE" id="PS50112"/>
    </source>
</evidence>
<dbReference type="Gene3D" id="2.10.70.100">
    <property type="match status" value="1"/>
</dbReference>
<keyword evidence="5" id="KW-0808">Transferase</keyword>
<dbReference type="SUPFAM" id="SSF55785">
    <property type="entry name" value="PYP-like sensor domain (PAS domain)"/>
    <property type="match status" value="5"/>
</dbReference>
<dbReference type="InterPro" id="IPR036890">
    <property type="entry name" value="HATPase_C_sf"/>
</dbReference>
<dbReference type="GO" id="GO:0006355">
    <property type="term" value="P:regulation of DNA-templated transcription"/>
    <property type="evidence" value="ECO:0007669"/>
    <property type="project" value="InterPro"/>
</dbReference>
<feature type="transmembrane region" description="Helical" evidence="10">
    <location>
        <begin position="289"/>
        <end position="308"/>
    </location>
</feature>
<evidence type="ECO:0000259" key="14">
    <source>
        <dbReference type="PROSITE" id="PS50839"/>
    </source>
</evidence>
<dbReference type="AlphaFoldDB" id="A0A936F4H3"/>
<dbReference type="SMART" id="SM01079">
    <property type="entry name" value="CHASE"/>
    <property type="match status" value="1"/>
</dbReference>
<dbReference type="Gene3D" id="3.30.450.350">
    <property type="entry name" value="CHASE domain"/>
    <property type="match status" value="1"/>
</dbReference>
<dbReference type="SMART" id="SM00091">
    <property type="entry name" value="PAS"/>
    <property type="match status" value="5"/>
</dbReference>
<keyword evidence="6 10" id="KW-0812">Transmembrane</keyword>
<dbReference type="InterPro" id="IPR013655">
    <property type="entry name" value="PAS_fold_3"/>
</dbReference>
<keyword evidence="9 10" id="KW-0472">Membrane</keyword>
<dbReference type="PRINTS" id="PR00344">
    <property type="entry name" value="BCTRLSENSOR"/>
</dbReference>
<dbReference type="InterPro" id="IPR001610">
    <property type="entry name" value="PAC"/>
</dbReference>
<feature type="domain" description="PAS" evidence="12">
    <location>
        <begin position="843"/>
        <end position="887"/>
    </location>
</feature>
<name>A0A936F4H3_9BACT</name>
<dbReference type="GO" id="GO:0007165">
    <property type="term" value="P:signal transduction"/>
    <property type="evidence" value="ECO:0007669"/>
    <property type="project" value="UniProtKB-ARBA"/>
</dbReference>
<dbReference type="SMART" id="SM00086">
    <property type="entry name" value="PAC"/>
    <property type="match status" value="4"/>
</dbReference>
<keyword evidence="7" id="KW-0418">Kinase</keyword>
<comment type="catalytic activity">
    <reaction evidence="1">
        <text>ATP + protein L-histidine = ADP + protein N-phospho-L-histidine.</text>
        <dbReference type="EC" id="2.7.13.3"/>
    </reaction>
</comment>
<dbReference type="SMART" id="SM00387">
    <property type="entry name" value="HATPase_c"/>
    <property type="match status" value="1"/>
</dbReference>
<dbReference type="SUPFAM" id="SSF55874">
    <property type="entry name" value="ATPase domain of HSP90 chaperone/DNA topoisomerase II/histidine kinase"/>
    <property type="match status" value="1"/>
</dbReference>
<dbReference type="Pfam" id="PF03924">
    <property type="entry name" value="CHASE"/>
    <property type="match status" value="1"/>
</dbReference>
<evidence type="ECO:0000256" key="5">
    <source>
        <dbReference type="ARBA" id="ARBA00022679"/>
    </source>
</evidence>
<comment type="caution">
    <text evidence="15">The sequence shown here is derived from an EMBL/GenBank/DDBJ whole genome shotgun (WGS) entry which is preliminary data.</text>
</comment>
<dbReference type="PANTHER" id="PTHR43304">
    <property type="entry name" value="PHYTOCHROME-LIKE PROTEIN CPH1"/>
    <property type="match status" value="1"/>
</dbReference>
<dbReference type="InterPro" id="IPR052162">
    <property type="entry name" value="Sensor_kinase/Photoreceptor"/>
</dbReference>
<dbReference type="GO" id="GO:0016020">
    <property type="term" value="C:membrane"/>
    <property type="evidence" value="ECO:0007669"/>
    <property type="project" value="UniProtKB-SubCell"/>
</dbReference>
<dbReference type="Pfam" id="PF00989">
    <property type="entry name" value="PAS"/>
    <property type="match status" value="2"/>
</dbReference>
<feature type="domain" description="PAS" evidence="12">
    <location>
        <begin position="330"/>
        <end position="401"/>
    </location>
</feature>
<feature type="domain" description="CHASE" evidence="14">
    <location>
        <begin position="124"/>
        <end position="225"/>
    </location>
</feature>
<dbReference type="PROSITE" id="PS50113">
    <property type="entry name" value="PAC"/>
    <property type="match status" value="3"/>
</dbReference>
<evidence type="ECO:0000256" key="3">
    <source>
        <dbReference type="ARBA" id="ARBA00012438"/>
    </source>
</evidence>
<evidence type="ECO:0000256" key="4">
    <source>
        <dbReference type="ARBA" id="ARBA00022553"/>
    </source>
</evidence>
<dbReference type="EC" id="2.7.13.3" evidence="3"/>
<feature type="domain" description="PAC" evidence="13">
    <location>
        <begin position="405"/>
        <end position="457"/>
    </location>
</feature>
<dbReference type="InterPro" id="IPR042240">
    <property type="entry name" value="CHASE_sf"/>
</dbReference>
<dbReference type="Pfam" id="PF02518">
    <property type="entry name" value="HATPase_c"/>
    <property type="match status" value="1"/>
</dbReference>
<dbReference type="NCBIfam" id="TIGR00229">
    <property type="entry name" value="sensory_box"/>
    <property type="match status" value="4"/>
</dbReference>
<dbReference type="Gene3D" id="1.10.287.130">
    <property type="match status" value="1"/>
</dbReference>
<dbReference type="PROSITE" id="PS50109">
    <property type="entry name" value="HIS_KIN"/>
    <property type="match status" value="1"/>
</dbReference>
<feature type="domain" description="PAC" evidence="13">
    <location>
        <begin position="532"/>
        <end position="585"/>
    </location>
</feature>
<evidence type="ECO:0000313" key="16">
    <source>
        <dbReference type="Proteomes" id="UP000709959"/>
    </source>
</evidence>
<evidence type="ECO:0000256" key="8">
    <source>
        <dbReference type="ARBA" id="ARBA00022989"/>
    </source>
</evidence>
<dbReference type="GO" id="GO:0004673">
    <property type="term" value="F:protein histidine kinase activity"/>
    <property type="evidence" value="ECO:0007669"/>
    <property type="project" value="UniProtKB-EC"/>
</dbReference>
<dbReference type="InterPro" id="IPR005467">
    <property type="entry name" value="His_kinase_dom"/>
</dbReference>
<keyword evidence="4" id="KW-0597">Phosphoprotein</keyword>
<feature type="domain" description="PAS" evidence="12">
    <location>
        <begin position="718"/>
        <end position="786"/>
    </location>
</feature>
<dbReference type="Gene3D" id="3.30.565.10">
    <property type="entry name" value="Histidine kinase-like ATPase, C-terminal domain"/>
    <property type="match status" value="1"/>
</dbReference>
<comment type="subcellular location">
    <subcellularLocation>
        <location evidence="2">Membrane</location>
    </subcellularLocation>
</comment>
<organism evidence="15 16">
    <name type="scientific">Candidatus Geothrix odensensis</name>
    <dbReference type="NCBI Taxonomy" id="2954440"/>
    <lineage>
        <taxon>Bacteria</taxon>
        <taxon>Pseudomonadati</taxon>
        <taxon>Acidobacteriota</taxon>
        <taxon>Holophagae</taxon>
        <taxon>Holophagales</taxon>
        <taxon>Holophagaceae</taxon>
        <taxon>Geothrix</taxon>
    </lineage>
</organism>
<dbReference type="InterPro" id="IPR035965">
    <property type="entry name" value="PAS-like_dom_sf"/>
</dbReference>
<protein>
    <recommendedName>
        <fullName evidence="3">histidine kinase</fullName>
        <ecNumber evidence="3">2.7.13.3</ecNumber>
    </recommendedName>
</protein>
<evidence type="ECO:0000256" key="1">
    <source>
        <dbReference type="ARBA" id="ARBA00000085"/>
    </source>
</evidence>
<dbReference type="InterPro" id="IPR000014">
    <property type="entry name" value="PAS"/>
</dbReference>
<evidence type="ECO:0000256" key="7">
    <source>
        <dbReference type="ARBA" id="ARBA00022777"/>
    </source>
</evidence>
<dbReference type="InterPro" id="IPR013767">
    <property type="entry name" value="PAS_fold"/>
</dbReference>
<dbReference type="Proteomes" id="UP000709959">
    <property type="component" value="Unassembled WGS sequence"/>
</dbReference>
<evidence type="ECO:0000256" key="6">
    <source>
        <dbReference type="ARBA" id="ARBA00022692"/>
    </source>
</evidence>
<sequence>MTTGVWLVVRKVERSRLHALKQSLASALAHQVERKMANLEQALRGASGYLGRGPLPTRSEWRAYVERLDLPMAYPGVQGFSFVEWIPRPDLPDHLRRVRREGFPDYAVAPGGSAGPLLEGASTILYLEPMNAENQHAFGKDMLEDFTRRQAMLQARDTGQVVTSGPLVLYQDASGKPQPGVVLFGPVFREGQPVTTVAERRAALRGWATIPLRMDDFIRSVLSQFEPQAELSLFDSELSAGSQLYDSDPSHPVSGTATPWTLKIPGRTWVARIEPSPDFHRHVGHPRHWQFLLAGMVISLLVFTLLIFQTGAEARAKLLARLRGEELLASEVQFRALFERAPFGMAIVDSSSGRFLSVNPRFGDILGYSTEELLARDFQSITHPEHLQGELASVRDLASGAMPVIHKEMRYLHRSGQEIWARLSMAKLPSVSGAADRHLSVVEDIRERRRIEDSLRRSEANLSLAQEIGEFGSWQVVYQDGNESWSVSDGLRRLYGYRPDQPITLQTGFDIMHPEDREAVRSAWEAAMAGTGPSEWEHRIIVNGEVRWVAVRVLFQFNQDGRLQEASGIVQDITRRWATEEALRLSEARLRILGDQLPDSFLYQYLSRPGEAPRFLYLSAGVERLCGLKAGDVVQDPGLLFSQVDPTMLPAYLQAEAVSARDLSPFAMDLRQRHVDGRWRWFRVRSKPRPQPDGSVLWEGISTDITEAHEARLVLEESEARFRGLFELSPDPITLARLSDGALIEVNQAWCDLTGLTREEVLGRSTRELGPWARPEEREAFHRALRDSGGFGPEDILVKDRQGQLHQVVMSSRVLLIQGEQHYLSMSKDLSDRMEAERALKESEAKFRGVVEQATEAIYIHDEQGRLLMCNPEACRSTGFSQAELFGMRVQDLDLECSPDQDAGAWQTLKVGEQLTLQGRHRRKDGTSFPVEIRLGLLSPESPRQLLALVRDLTGQEQAIQADLRARKAESLVLMAGSIAHDFNNIFQGVLGFLEVAKLRAEQNPDVRQLLGRAEGSLRKAIGLSWKMLDFSGRALVKQDRLDLEAWLPAFAATLQLDLASTCLLEVSCEPTPYIMGDRLRLEEVLQALVANAREAAEPMPGRARLRLHTDFGADRPDSASPGIWPLPRPEFPATVCLEVSDEGPGVPAAILDRICDPFFTTHQLGRGLGLPSVMGILQAHRAGLHIFNGERGGLVIRMHFPPGGA</sequence>
<dbReference type="InterPro" id="IPR003594">
    <property type="entry name" value="HATPase_dom"/>
</dbReference>
<feature type="domain" description="Histidine kinase" evidence="11">
    <location>
        <begin position="978"/>
        <end position="1205"/>
    </location>
</feature>
<dbReference type="EMBL" id="JADKCH010000033">
    <property type="protein sequence ID" value="MBK8573974.1"/>
    <property type="molecule type" value="Genomic_DNA"/>
</dbReference>
<dbReference type="InterPro" id="IPR006189">
    <property type="entry name" value="CHASE_dom"/>
</dbReference>
<dbReference type="PROSITE" id="PS50112">
    <property type="entry name" value="PAS"/>
    <property type="match status" value="4"/>
</dbReference>
<feature type="domain" description="PAC" evidence="13">
    <location>
        <begin position="666"/>
        <end position="717"/>
    </location>
</feature>
<evidence type="ECO:0000259" key="11">
    <source>
        <dbReference type="PROSITE" id="PS50109"/>
    </source>
</evidence>
<evidence type="ECO:0000259" key="13">
    <source>
        <dbReference type="PROSITE" id="PS50113"/>
    </source>
</evidence>
<evidence type="ECO:0000313" key="15">
    <source>
        <dbReference type="EMBL" id="MBK8573974.1"/>
    </source>
</evidence>
<dbReference type="InterPro" id="IPR004358">
    <property type="entry name" value="Sig_transdc_His_kin-like_C"/>
</dbReference>
<dbReference type="PROSITE" id="PS50839">
    <property type="entry name" value="CHASE"/>
    <property type="match status" value="1"/>
</dbReference>
<dbReference type="Gene3D" id="3.30.450.20">
    <property type="entry name" value="PAS domain"/>
    <property type="match status" value="5"/>
</dbReference>
<reference evidence="15 16" key="1">
    <citation type="submission" date="2020-10" db="EMBL/GenBank/DDBJ databases">
        <title>Connecting structure to function with the recovery of over 1000 high-quality activated sludge metagenome-assembled genomes encoding full-length rRNA genes using long-read sequencing.</title>
        <authorList>
            <person name="Singleton C.M."/>
            <person name="Petriglieri F."/>
            <person name="Kristensen J.M."/>
            <person name="Kirkegaard R.H."/>
            <person name="Michaelsen T.Y."/>
            <person name="Andersen M.H."/>
            <person name="Karst S.M."/>
            <person name="Dueholm M.S."/>
            <person name="Nielsen P.H."/>
            <person name="Albertsen M."/>
        </authorList>
    </citation>
    <scope>NUCLEOTIDE SEQUENCE [LARGE SCALE GENOMIC DNA]</scope>
    <source>
        <strain evidence="15">OdNE_18-Q3-R46-58_MAXAC.008</strain>
    </source>
</reference>
<evidence type="ECO:0000256" key="9">
    <source>
        <dbReference type="ARBA" id="ARBA00023136"/>
    </source>
</evidence>
<gene>
    <name evidence="15" type="ORF">IPN91_15435</name>
</gene>
<keyword evidence="8 10" id="KW-1133">Transmembrane helix</keyword>
<accession>A0A936F4H3</accession>
<dbReference type="PANTHER" id="PTHR43304:SF1">
    <property type="entry name" value="PAC DOMAIN-CONTAINING PROTEIN"/>
    <property type="match status" value="1"/>
</dbReference>
<evidence type="ECO:0000256" key="10">
    <source>
        <dbReference type="SAM" id="Phobius"/>
    </source>
</evidence>
<proteinExistence type="predicted"/>
<feature type="domain" description="PAS" evidence="12">
    <location>
        <begin position="487"/>
        <end position="531"/>
    </location>
</feature>
<dbReference type="InterPro" id="IPR000700">
    <property type="entry name" value="PAS-assoc_C"/>
</dbReference>
<dbReference type="Pfam" id="PF08447">
    <property type="entry name" value="PAS_3"/>
    <property type="match status" value="3"/>
</dbReference>
<dbReference type="CDD" id="cd00130">
    <property type="entry name" value="PAS"/>
    <property type="match status" value="4"/>
</dbReference>
<evidence type="ECO:0000256" key="2">
    <source>
        <dbReference type="ARBA" id="ARBA00004370"/>
    </source>
</evidence>